<reference evidence="1" key="1">
    <citation type="submission" date="2018-06" db="EMBL/GenBank/DDBJ databases">
        <authorList>
            <person name="Zhirakovskaya E."/>
        </authorList>
    </citation>
    <scope>NUCLEOTIDE SEQUENCE</scope>
</reference>
<dbReference type="AlphaFoldDB" id="A0A3B0UUH1"/>
<name>A0A3B0UUH1_9ZZZZ</name>
<gene>
    <name evidence="1" type="ORF">MNBD_BACTEROID07-79</name>
</gene>
<accession>A0A3B0UUH1</accession>
<sequence length="285" mass="33408">MKDLRIQFFTVVFLCFGWLSLPAQTLAPSGLLGGEHNLFAMNKQVNQFVQRFNMEEAPSGKPLGKTDKQYRNNALRKKLLPYLFDRQNPRTSGKLQQYFIADVTNKEHPVFLNFLDKNWYAEVSATFDNNGVPVNLILFLTLEKAGLGSKWIISNVYDTELHNLFPVENEAGHKKYFLHPQSHELDFMNLNKAFDDPKHIEYYASTDYHPDYLTLFFYLMKTGKLKFEHINSVKFHFLQIPHWYFELSFFNRNTSNSGWLISNLKYVSVKEKAQLINFFRSCSTK</sequence>
<organism evidence="1">
    <name type="scientific">hydrothermal vent metagenome</name>
    <dbReference type="NCBI Taxonomy" id="652676"/>
    <lineage>
        <taxon>unclassified sequences</taxon>
        <taxon>metagenomes</taxon>
        <taxon>ecological metagenomes</taxon>
    </lineage>
</organism>
<dbReference type="EMBL" id="UOET01000213">
    <property type="protein sequence ID" value="VAW28259.1"/>
    <property type="molecule type" value="Genomic_DNA"/>
</dbReference>
<proteinExistence type="predicted"/>
<protein>
    <submittedName>
        <fullName evidence="1">Uncharacterized protein</fullName>
    </submittedName>
</protein>
<evidence type="ECO:0000313" key="1">
    <source>
        <dbReference type="EMBL" id="VAW28259.1"/>
    </source>
</evidence>